<accession>A0A9Q0VIQ0</accession>
<evidence type="ECO:0000256" key="1">
    <source>
        <dbReference type="SAM" id="Phobius"/>
    </source>
</evidence>
<dbReference type="Pfam" id="PF20428">
    <property type="entry name" value="Sey1_3HB"/>
    <property type="match status" value="1"/>
</dbReference>
<dbReference type="GO" id="GO:0016320">
    <property type="term" value="P:endoplasmic reticulum membrane fusion"/>
    <property type="evidence" value="ECO:0007669"/>
    <property type="project" value="TreeGrafter"/>
</dbReference>
<feature type="transmembrane region" description="Helical" evidence="1">
    <location>
        <begin position="232"/>
        <end position="249"/>
    </location>
</feature>
<gene>
    <name evidence="3" type="ORF">OIU79_029379</name>
</gene>
<proteinExistence type="predicted"/>
<protein>
    <submittedName>
        <fullName evidence="3">PROTEIN SEY1</fullName>
    </submittedName>
</protein>
<keyword evidence="1" id="KW-0472">Membrane</keyword>
<reference evidence="3" key="2">
    <citation type="journal article" date="2023" name="Int. J. Mol. Sci.">
        <title>De Novo Assembly and Annotation of 11 Diverse Shrub Willow (Salix) Genomes Reveals Novel Gene Organization in Sex-Linked Regions.</title>
        <authorList>
            <person name="Hyden B."/>
            <person name="Feng K."/>
            <person name="Yates T.B."/>
            <person name="Jawdy S."/>
            <person name="Cereghino C."/>
            <person name="Smart L.B."/>
            <person name="Muchero W."/>
        </authorList>
    </citation>
    <scope>NUCLEOTIDE SEQUENCE</scope>
    <source>
        <tissue evidence="3">Shoot tip</tissue>
    </source>
</reference>
<comment type="caution">
    <text evidence="3">The sequence shown here is derived from an EMBL/GenBank/DDBJ whole genome shotgun (WGS) entry which is preliminary data.</text>
</comment>
<feature type="transmembrane region" description="Helical" evidence="1">
    <location>
        <begin position="173"/>
        <end position="195"/>
    </location>
</feature>
<dbReference type="InterPro" id="IPR046758">
    <property type="entry name" value="Sey1/RHD3-like_3HB"/>
</dbReference>
<keyword evidence="4" id="KW-1185">Reference proteome</keyword>
<keyword evidence="1" id="KW-1133">Transmembrane helix</keyword>
<evidence type="ECO:0000313" key="4">
    <source>
        <dbReference type="Proteomes" id="UP001151532"/>
    </source>
</evidence>
<dbReference type="InterPro" id="IPR008803">
    <property type="entry name" value="RHD3/Sey1"/>
</dbReference>
<dbReference type="OrthoDB" id="1726091at2759"/>
<dbReference type="Proteomes" id="UP001151532">
    <property type="component" value="Chromosome 12"/>
</dbReference>
<keyword evidence="1" id="KW-0812">Transmembrane</keyword>
<name>A0A9Q0VIQ0_SALPP</name>
<dbReference type="GO" id="GO:0005783">
    <property type="term" value="C:endoplasmic reticulum"/>
    <property type="evidence" value="ECO:0007669"/>
    <property type="project" value="TreeGrafter"/>
</dbReference>
<evidence type="ECO:0000259" key="2">
    <source>
        <dbReference type="Pfam" id="PF20428"/>
    </source>
</evidence>
<dbReference type="PANTHER" id="PTHR45923">
    <property type="entry name" value="PROTEIN SEY1"/>
    <property type="match status" value="1"/>
</dbReference>
<dbReference type="EMBL" id="JAPFFK010000008">
    <property type="protein sequence ID" value="KAJ6748253.1"/>
    <property type="molecule type" value="Genomic_DNA"/>
</dbReference>
<organism evidence="3 4">
    <name type="scientific">Salix purpurea</name>
    <name type="common">Purple osier willow</name>
    <dbReference type="NCBI Taxonomy" id="77065"/>
    <lineage>
        <taxon>Eukaryota</taxon>
        <taxon>Viridiplantae</taxon>
        <taxon>Streptophyta</taxon>
        <taxon>Embryophyta</taxon>
        <taxon>Tracheophyta</taxon>
        <taxon>Spermatophyta</taxon>
        <taxon>Magnoliopsida</taxon>
        <taxon>eudicotyledons</taxon>
        <taxon>Gunneridae</taxon>
        <taxon>Pentapetalae</taxon>
        <taxon>rosids</taxon>
        <taxon>fabids</taxon>
        <taxon>Malpighiales</taxon>
        <taxon>Salicaceae</taxon>
        <taxon>Saliceae</taxon>
        <taxon>Salix</taxon>
    </lineage>
</organism>
<feature type="domain" description="Sey1/RHD3-like three-helix bundle" evidence="2">
    <location>
        <begin position="5"/>
        <end position="142"/>
    </location>
</feature>
<evidence type="ECO:0000313" key="3">
    <source>
        <dbReference type="EMBL" id="KAJ6748253.1"/>
    </source>
</evidence>
<dbReference type="AlphaFoldDB" id="A0A9Q0VIQ0"/>
<reference evidence="3" key="1">
    <citation type="submission" date="2022-11" db="EMBL/GenBank/DDBJ databases">
        <authorList>
            <person name="Hyden B.L."/>
            <person name="Feng K."/>
            <person name="Yates T."/>
            <person name="Jawdy S."/>
            <person name="Smart L.B."/>
            <person name="Muchero W."/>
        </authorList>
    </citation>
    <scope>NUCLEOTIDE SEQUENCE</scope>
    <source>
        <tissue evidence="3">Shoot tip</tissue>
    </source>
</reference>
<dbReference type="GO" id="GO:0003924">
    <property type="term" value="F:GTPase activity"/>
    <property type="evidence" value="ECO:0007669"/>
    <property type="project" value="TreeGrafter"/>
</dbReference>
<dbReference type="PANTHER" id="PTHR45923:SF20">
    <property type="entry name" value="PROTEIN ROOT HAIR DEFECTIVE 3 HOMOLOG 2"/>
    <property type="match status" value="1"/>
</dbReference>
<sequence length="270" mass="29892">MTDVTESEVSNAHVDFELPRTEIDAKLGCLKVFARSVVERKARESAATKRVLMPMKHRFSQVFNLDKNSTPRVWNPEQNIDEIERNALSASLKILAVMAAIRLDNIEDQIEIVLSSSLMGAVPAEADAPDPLASNTWEEEWNMRHAGFPKRYAAYTSAVQEARRQAKKVIKQILGLVALAMMTLLSAYGSMGIAAKPEVAAVMKEVGQAMAALMKDIGPEVLAILKDELPKALSFLGPQVVSVIMVLFTNMTARWRYQLVCNSEVRDSNC</sequence>